<dbReference type="CDD" id="cd21173">
    <property type="entry name" value="NucC-like"/>
    <property type="match status" value="1"/>
</dbReference>
<reference evidence="2" key="1">
    <citation type="submission" date="2022-08" db="EMBL/GenBank/DDBJ databases">
        <title>Dynamic responses of ammonia-oxidizing microbial communities induced by reactive oxygen species (ROS) in fluctuating redox aquifers.</title>
        <authorList>
            <person name="Wang P."/>
            <person name="Wang H."/>
        </authorList>
    </citation>
    <scope>NUCLEOTIDE SEQUENCE</scope>
    <source>
        <strain evidence="2">PLX03</strain>
    </source>
</reference>
<dbReference type="AlphaFoldDB" id="A0A977IF32"/>
<sequence length="289" mass="33497">MAQIDCLMKKVIGMPDFTNSMNLGKIFDEISKKMVVDINETRKAIDKHPGLRGESFEEVVREFLEKYLPKAFAISKGFIVDSDGKQSKQLDVIISDAMNSPIFYQKGENRVLPVECVFAVIEVKARLDSVELDKAVDNMLSVRNLTKKAFRTVPSYQPLFRSIGLYGKEDWIGYPINYFVFAFDSIDLKHLTKLLDRKHKAHKLPEWSRIDGIYVLGKGMVTNYIEYEYDDNRIPPLHIIRTLPEPKSKVTSIKSRRSLLLFYQDLMDCLSMAEVKNFILPDYTYRLRF</sequence>
<name>A0A977IF32_9ARCH</name>
<feature type="domain" description="DUF6602" evidence="1">
    <location>
        <begin position="45"/>
        <end position="145"/>
    </location>
</feature>
<dbReference type="EMBL" id="CP103305">
    <property type="protein sequence ID" value="UVS69808.1"/>
    <property type="molecule type" value="Genomic_DNA"/>
</dbReference>
<evidence type="ECO:0000259" key="1">
    <source>
        <dbReference type="Pfam" id="PF20247"/>
    </source>
</evidence>
<protein>
    <recommendedName>
        <fullName evidence="1">DUF6602 domain-containing protein</fullName>
    </recommendedName>
</protein>
<dbReference type="GeneID" id="74685851"/>
<proteinExistence type="predicted"/>
<dbReference type="InterPro" id="IPR046537">
    <property type="entry name" value="DUF6602"/>
</dbReference>
<dbReference type="Proteomes" id="UP001059771">
    <property type="component" value="Chromosome"/>
</dbReference>
<accession>A0A977IF32</accession>
<dbReference type="Pfam" id="PF20247">
    <property type="entry name" value="DUF6602"/>
    <property type="match status" value="1"/>
</dbReference>
<organism evidence="2">
    <name type="scientific">Nitrososphaera viennensis</name>
    <dbReference type="NCBI Taxonomy" id="1034015"/>
    <lineage>
        <taxon>Archaea</taxon>
        <taxon>Nitrososphaerota</taxon>
        <taxon>Nitrososphaeria</taxon>
        <taxon>Nitrososphaerales</taxon>
        <taxon>Nitrososphaeraceae</taxon>
        <taxon>Nitrososphaera</taxon>
    </lineage>
</organism>
<evidence type="ECO:0000313" key="2">
    <source>
        <dbReference type="EMBL" id="UVS69808.1"/>
    </source>
</evidence>
<dbReference type="RefSeq" id="WP_144239456.1">
    <property type="nucleotide sequence ID" value="NZ_CP103305.1"/>
</dbReference>
<gene>
    <name evidence="2" type="ORF">NWT39_03240</name>
</gene>